<evidence type="ECO:0008006" key="3">
    <source>
        <dbReference type="Google" id="ProtNLM"/>
    </source>
</evidence>
<dbReference type="RefSeq" id="WP_157457332.1">
    <property type="nucleotide sequence ID" value="NZ_WQLB01000001.1"/>
</dbReference>
<dbReference type="EMBL" id="WQLB01000001">
    <property type="protein sequence ID" value="MVN85315.1"/>
    <property type="molecule type" value="Genomic_DNA"/>
</dbReference>
<keyword evidence="2" id="KW-1185">Reference proteome</keyword>
<comment type="caution">
    <text evidence="1">The sequence shown here is derived from an EMBL/GenBank/DDBJ whole genome shotgun (WGS) entry which is preliminary data.</text>
</comment>
<dbReference type="Gene3D" id="3.40.1350.10">
    <property type="match status" value="1"/>
</dbReference>
<gene>
    <name evidence="1" type="ORF">GO986_00830</name>
</gene>
<dbReference type="AlphaFoldDB" id="A0A7C9HXE2"/>
<organism evidence="1 2">
    <name type="scientific">Deinococcus arboris</name>
    <dbReference type="NCBI Taxonomy" id="2682977"/>
    <lineage>
        <taxon>Bacteria</taxon>
        <taxon>Thermotogati</taxon>
        <taxon>Deinococcota</taxon>
        <taxon>Deinococci</taxon>
        <taxon>Deinococcales</taxon>
        <taxon>Deinococcaceae</taxon>
        <taxon>Deinococcus</taxon>
    </lineage>
</organism>
<reference evidence="1 2" key="1">
    <citation type="submission" date="2019-12" db="EMBL/GenBank/DDBJ databases">
        <title>Deinococcus sp. HMF7620 Genome sequencing and assembly.</title>
        <authorList>
            <person name="Kang H."/>
            <person name="Kim H."/>
            <person name="Joh K."/>
        </authorList>
    </citation>
    <scope>NUCLEOTIDE SEQUENCE [LARGE SCALE GENOMIC DNA]</scope>
    <source>
        <strain evidence="1 2">HMF7620</strain>
    </source>
</reference>
<evidence type="ECO:0000313" key="1">
    <source>
        <dbReference type="EMBL" id="MVN85315.1"/>
    </source>
</evidence>
<evidence type="ECO:0000313" key="2">
    <source>
        <dbReference type="Proteomes" id="UP000483286"/>
    </source>
</evidence>
<proteinExistence type="predicted"/>
<dbReference type="GO" id="GO:0003676">
    <property type="term" value="F:nucleic acid binding"/>
    <property type="evidence" value="ECO:0007669"/>
    <property type="project" value="InterPro"/>
</dbReference>
<protein>
    <recommendedName>
        <fullName evidence="3">PD(D/E)XK endonuclease domain-containing protein</fullName>
    </recommendedName>
</protein>
<sequence>MNHKNIDLSQLAAAHARGLKDNELAQHFGLSLSSIKRRKKALNLGSNHQPNSTGTLGERLVAEHLVTLGLTVHVMPPGSPYDLLVNGWRVDVKTSATSRHGEGRHFRYVLPEVRPSFHGQHLYAKDYAADANFLLLVVLQNERLSAAYVVPVAERQASLTVHPESPFCPLAPYRSAWHLLTPAQQRTG</sequence>
<name>A0A7C9HXE2_9DEIO</name>
<dbReference type="Proteomes" id="UP000483286">
    <property type="component" value="Unassembled WGS sequence"/>
</dbReference>
<dbReference type="InterPro" id="IPR011856">
    <property type="entry name" value="tRNA_endonuc-like_dom_sf"/>
</dbReference>
<accession>A0A7C9HXE2</accession>